<evidence type="ECO:0000313" key="3">
    <source>
        <dbReference type="Proteomes" id="UP000003419"/>
    </source>
</evidence>
<accession>A0A8D9S274</accession>
<name>A0A8D9S274_LIMRT</name>
<organism evidence="2 3">
    <name type="scientific">Limosilactobacillus reuteri CF48-3A</name>
    <dbReference type="NCBI Taxonomy" id="525341"/>
    <lineage>
        <taxon>Bacteria</taxon>
        <taxon>Bacillati</taxon>
        <taxon>Bacillota</taxon>
        <taxon>Bacilli</taxon>
        <taxon>Lactobacillales</taxon>
        <taxon>Lactobacillaceae</taxon>
        <taxon>Limosilactobacillus</taxon>
    </lineage>
</organism>
<feature type="transmembrane region" description="Helical" evidence="1">
    <location>
        <begin position="12"/>
        <end position="29"/>
    </location>
</feature>
<dbReference type="Pfam" id="PF19484">
    <property type="entry name" value="DUF6020"/>
    <property type="match status" value="1"/>
</dbReference>
<dbReference type="RefSeq" id="WP_003670620.1">
    <property type="nucleotide sequence ID" value="NZ_GG693667.1"/>
</dbReference>
<dbReference type="InterPro" id="IPR046062">
    <property type="entry name" value="DUF6020"/>
</dbReference>
<feature type="transmembrane region" description="Helical" evidence="1">
    <location>
        <begin position="35"/>
        <end position="55"/>
    </location>
</feature>
<feature type="transmembrane region" description="Helical" evidence="1">
    <location>
        <begin position="544"/>
        <end position="566"/>
    </location>
</feature>
<gene>
    <name evidence="2" type="ORF">HMPREF0534_0561</name>
</gene>
<feature type="transmembrane region" description="Helical" evidence="1">
    <location>
        <begin position="144"/>
        <end position="168"/>
    </location>
</feature>
<evidence type="ECO:0000313" key="2">
    <source>
        <dbReference type="EMBL" id="EEI66107.1"/>
    </source>
</evidence>
<comment type="caution">
    <text evidence="2">The sequence shown here is derived from an EMBL/GenBank/DDBJ whole genome shotgun (WGS) entry which is preliminary data.</text>
</comment>
<feature type="transmembrane region" description="Helical" evidence="1">
    <location>
        <begin position="242"/>
        <end position="263"/>
    </location>
</feature>
<feature type="transmembrane region" description="Helical" evidence="1">
    <location>
        <begin position="67"/>
        <end position="84"/>
    </location>
</feature>
<feature type="transmembrane region" description="Helical" evidence="1">
    <location>
        <begin position="510"/>
        <end position="532"/>
    </location>
</feature>
<keyword evidence="1" id="KW-0812">Transmembrane</keyword>
<dbReference type="AlphaFoldDB" id="A0A8D9S274"/>
<keyword evidence="1" id="KW-0472">Membrane</keyword>
<feature type="transmembrane region" description="Helical" evidence="1">
    <location>
        <begin position="269"/>
        <end position="286"/>
    </location>
</feature>
<keyword evidence="1" id="KW-1133">Transmembrane helix</keyword>
<feature type="transmembrane region" description="Helical" evidence="1">
    <location>
        <begin position="338"/>
        <end position="358"/>
    </location>
</feature>
<feature type="transmembrane region" description="Helical" evidence="1">
    <location>
        <begin position="104"/>
        <end position="123"/>
    </location>
</feature>
<reference evidence="2 3" key="1">
    <citation type="submission" date="2009-01" db="EMBL/GenBank/DDBJ databases">
        <authorList>
            <person name="Qin X."/>
            <person name="Bachman B."/>
            <person name="Battles P."/>
            <person name="Bell A."/>
            <person name="Bess C."/>
            <person name="Bickham C."/>
            <person name="Chaboub L."/>
            <person name="Chen D."/>
            <person name="Coyle M."/>
            <person name="Deiros D.R."/>
            <person name="Dinh H."/>
            <person name="Forbes L."/>
            <person name="Fowler G."/>
            <person name="Francisco L."/>
            <person name="Fu Q."/>
            <person name="Gubbala S."/>
            <person name="Hale W."/>
            <person name="Han Y."/>
            <person name="Hemphill L."/>
            <person name="Highlander S.K."/>
            <person name="Hirani K."/>
            <person name="Hogues M."/>
            <person name="Jackson L."/>
            <person name="Jakkamsetti A."/>
            <person name="Javaid M."/>
            <person name="Jiang H."/>
            <person name="Korchina V."/>
            <person name="Kovar C."/>
            <person name="Lara F."/>
            <person name="Lee S."/>
            <person name="Mata R."/>
            <person name="Mathew T."/>
            <person name="Moen C."/>
            <person name="Morales K."/>
            <person name="Munidasa M."/>
            <person name="Nazareth L."/>
            <person name="Ngo R."/>
            <person name="Nguyen L."/>
            <person name="Okwuonu G."/>
            <person name="Ongeri F."/>
            <person name="Patil S."/>
            <person name="Petrosino J."/>
            <person name="Pham C."/>
            <person name="Pham P."/>
            <person name="Pu L.-L."/>
            <person name="Puazo M."/>
            <person name="Raj R."/>
            <person name="Reid J."/>
            <person name="Rouhana J."/>
            <person name="Saada N."/>
            <person name="Shang Y."/>
            <person name="Simmons D."/>
            <person name="Thornton R."/>
            <person name="Warren J."/>
            <person name="Weissenberger G."/>
            <person name="Zhang J."/>
            <person name="Zhang L."/>
            <person name="Zhou C."/>
            <person name="Zhu D."/>
            <person name="Muzny D."/>
            <person name="Worley K."/>
            <person name="Gibbs R."/>
        </authorList>
    </citation>
    <scope>NUCLEOTIDE SEQUENCE [LARGE SCALE GENOMIC DNA]</scope>
    <source>
        <strain evidence="2 3">CF48-3A</strain>
    </source>
</reference>
<protein>
    <submittedName>
        <fullName evidence="2">Uncharacterized protein</fullName>
    </submittedName>
</protein>
<dbReference type="Proteomes" id="UP000003419">
    <property type="component" value="Unassembled WGS sequence"/>
</dbReference>
<feature type="transmembrane region" description="Helical" evidence="1">
    <location>
        <begin position="295"/>
        <end position="326"/>
    </location>
</feature>
<feature type="transmembrane region" description="Helical" evidence="1">
    <location>
        <begin position="209"/>
        <end position="230"/>
    </location>
</feature>
<sequence length="593" mass="68719">MTSLDKENKRSLLVVTLSLISVIGINITIKTNDKTIFGNSLYSLLAFIAIFLVINKSSKIPRTKRKNVISLILGITISICLILGRNTLLFDDSQIFKLKTWLKVLMVTPLWVAIDLMLFSIKIKVNYHNPYILKLKNYFSTKKGLFTLWVLTIICWLPYLVIFFPGIYGYDGPFQVQQFLTHKITTHHPFLHTALLGITVGKLGGDSKWWLGLFIYSCIQLLIFSFSLSYLVNYISKHTKSFCLPIITLLTFLFVPFYPIMAITTTKNVIFSALFIILEIQLLSFYNKISRKQELLFLIVSFLAMAFLKQSLYVYIISVIILAFLLRNNRKKLITLSIISVAFFAVFNGPILSMLNVVNSNSDTFKEALSLPECQISRAVVRHPKVYSAEIDKVKKYLPDYQKYEPLESISDPVKSTFNSKLVKDKPIEFLKLYWQIGKKEPQEYINAFCKLSVRLWDPDMNEDTYLYEPYWETEGLAKLPGQKEGQRVSKIQREIQNFSNNRDYEKIPVLSLLFSAGLPFFIMLIGIASAWQDRDRKNLMLYVMPFIFWIFLLIFSPVILLRYVLPLISMEGLLLMPILNKMFFISYNKKYS</sequence>
<evidence type="ECO:0000256" key="1">
    <source>
        <dbReference type="SAM" id="Phobius"/>
    </source>
</evidence>
<dbReference type="EMBL" id="ACHG01000056">
    <property type="protein sequence ID" value="EEI66107.1"/>
    <property type="molecule type" value="Genomic_DNA"/>
</dbReference>
<proteinExistence type="predicted"/>